<feature type="domain" description="Protein export membrane protein SecD/SecF C-terminal" evidence="11">
    <location>
        <begin position="107"/>
        <end position="299"/>
    </location>
</feature>
<keyword evidence="5 10" id="KW-0812">Transmembrane</keyword>
<dbReference type="AlphaFoldDB" id="A0A1F6DN42"/>
<protein>
    <recommendedName>
        <fullName evidence="2">Protein translocase subunit SecF</fullName>
    </recommendedName>
</protein>
<evidence type="ECO:0000256" key="1">
    <source>
        <dbReference type="ARBA" id="ARBA00004651"/>
    </source>
</evidence>
<dbReference type="Pfam" id="PF02355">
    <property type="entry name" value="SecD_SecF_C"/>
    <property type="match status" value="1"/>
</dbReference>
<evidence type="ECO:0000256" key="9">
    <source>
        <dbReference type="ARBA" id="ARBA00023136"/>
    </source>
</evidence>
<feature type="transmembrane region" description="Helical" evidence="10">
    <location>
        <begin position="130"/>
        <end position="149"/>
    </location>
</feature>
<evidence type="ECO:0000256" key="6">
    <source>
        <dbReference type="ARBA" id="ARBA00022927"/>
    </source>
</evidence>
<dbReference type="PRINTS" id="PR01755">
    <property type="entry name" value="SECFTRNLCASE"/>
</dbReference>
<accession>A0A1F6DN42</accession>
<dbReference type="NCBIfam" id="TIGR00966">
    <property type="entry name" value="transloc_SecF"/>
    <property type="match status" value="1"/>
</dbReference>
<feature type="transmembrane region" description="Helical" evidence="10">
    <location>
        <begin position="9"/>
        <end position="27"/>
    </location>
</feature>
<keyword evidence="7 10" id="KW-1133">Transmembrane helix</keyword>
<dbReference type="EMBL" id="MFLE01000001">
    <property type="protein sequence ID" value="OGG62737.1"/>
    <property type="molecule type" value="Genomic_DNA"/>
</dbReference>
<feature type="transmembrane region" description="Helical" evidence="10">
    <location>
        <begin position="193"/>
        <end position="214"/>
    </location>
</feature>
<keyword evidence="8" id="KW-0811">Translocation</keyword>
<gene>
    <name evidence="12" type="ORF">A3C87_01375</name>
</gene>
<keyword evidence="9 10" id="KW-0472">Membrane</keyword>
<sequence length="316" mass="33956">MISRFVKQYLIAFAAIILVSIGLIVAYTPRIGLEFTGGALTEVRYEAAPSLDTLHASLDTLELARPLDSYSLRETKLTDGADGIMLRTRELVEAERIAIHGTLTAPDASSSVTRYTAVGSVIGQELIDKAWWAIAAIILSIVLYVAFAFRTTPGGFKSRLFGIVTIIVLLHDLIVPSAALAILGQTIGAEIDILFVIALLAILGYSVNDTVVIFDRVREELQRDEQANTKRTLAAIVDSATKLTLGRSLNTSVTVVFVLAALYIFGAPATATFSLIMLIGVIAGAYSSVFIATSLLIVLAPRFVKPIEEEISEIGV</sequence>
<feature type="transmembrane region" description="Helical" evidence="10">
    <location>
        <begin position="161"/>
        <end position="187"/>
    </location>
</feature>
<feature type="transmembrane region" description="Helical" evidence="10">
    <location>
        <begin position="249"/>
        <end position="269"/>
    </location>
</feature>
<dbReference type="InterPro" id="IPR005665">
    <property type="entry name" value="SecF_bac"/>
</dbReference>
<comment type="subcellular location">
    <subcellularLocation>
        <location evidence="1">Cell membrane</location>
        <topology evidence="1">Multi-pass membrane protein</topology>
    </subcellularLocation>
</comment>
<comment type="caution">
    <text evidence="12">The sequence shown here is derived from an EMBL/GenBank/DDBJ whole genome shotgun (WGS) entry which is preliminary data.</text>
</comment>
<evidence type="ECO:0000256" key="2">
    <source>
        <dbReference type="ARBA" id="ARBA00015792"/>
    </source>
</evidence>
<dbReference type="STRING" id="1798491.A3C87_01375"/>
<dbReference type="PANTHER" id="PTHR30081:SF8">
    <property type="entry name" value="PROTEIN TRANSLOCASE SUBUNIT SECF"/>
    <property type="match status" value="1"/>
</dbReference>
<dbReference type="InterPro" id="IPR022645">
    <property type="entry name" value="SecD/SecF_bac"/>
</dbReference>
<dbReference type="PANTHER" id="PTHR30081">
    <property type="entry name" value="PROTEIN-EXPORT MEMBRANE PROTEIN SEC"/>
    <property type="match status" value="1"/>
</dbReference>
<evidence type="ECO:0000256" key="4">
    <source>
        <dbReference type="ARBA" id="ARBA00022475"/>
    </source>
</evidence>
<name>A0A1F6DN42_9BACT</name>
<organism evidence="12 13">
    <name type="scientific">Candidatus Kaiserbacteria bacterium RIFCSPHIGHO2_02_FULL_49_34</name>
    <dbReference type="NCBI Taxonomy" id="1798491"/>
    <lineage>
        <taxon>Bacteria</taxon>
        <taxon>Candidatus Kaiseribacteriota</taxon>
    </lineage>
</organism>
<evidence type="ECO:0000256" key="5">
    <source>
        <dbReference type="ARBA" id="ARBA00022692"/>
    </source>
</evidence>
<dbReference type="GO" id="GO:0006886">
    <property type="term" value="P:intracellular protein transport"/>
    <property type="evidence" value="ECO:0007669"/>
    <property type="project" value="InterPro"/>
</dbReference>
<dbReference type="GO" id="GO:0015450">
    <property type="term" value="F:protein-transporting ATPase activity"/>
    <property type="evidence" value="ECO:0007669"/>
    <property type="project" value="InterPro"/>
</dbReference>
<dbReference type="InterPro" id="IPR048634">
    <property type="entry name" value="SecD_SecF_C"/>
</dbReference>
<keyword evidence="4" id="KW-1003">Cell membrane</keyword>
<dbReference type="Gene3D" id="1.20.1640.10">
    <property type="entry name" value="Multidrug efflux transporter AcrB transmembrane domain"/>
    <property type="match status" value="1"/>
</dbReference>
<evidence type="ECO:0000313" key="12">
    <source>
        <dbReference type="EMBL" id="OGG62737.1"/>
    </source>
</evidence>
<evidence type="ECO:0000313" key="13">
    <source>
        <dbReference type="Proteomes" id="UP000176511"/>
    </source>
</evidence>
<evidence type="ECO:0000256" key="10">
    <source>
        <dbReference type="SAM" id="Phobius"/>
    </source>
</evidence>
<dbReference type="Proteomes" id="UP000176511">
    <property type="component" value="Unassembled WGS sequence"/>
</dbReference>
<evidence type="ECO:0000259" key="11">
    <source>
        <dbReference type="Pfam" id="PF02355"/>
    </source>
</evidence>
<evidence type="ECO:0000256" key="8">
    <source>
        <dbReference type="ARBA" id="ARBA00023010"/>
    </source>
</evidence>
<keyword evidence="3" id="KW-0813">Transport</keyword>
<proteinExistence type="predicted"/>
<keyword evidence="6" id="KW-0653">Protein transport</keyword>
<evidence type="ECO:0000256" key="3">
    <source>
        <dbReference type="ARBA" id="ARBA00022448"/>
    </source>
</evidence>
<reference evidence="12 13" key="1">
    <citation type="journal article" date="2016" name="Nat. Commun.">
        <title>Thousands of microbial genomes shed light on interconnected biogeochemical processes in an aquifer system.</title>
        <authorList>
            <person name="Anantharaman K."/>
            <person name="Brown C.T."/>
            <person name="Hug L.A."/>
            <person name="Sharon I."/>
            <person name="Castelle C.J."/>
            <person name="Probst A.J."/>
            <person name="Thomas B.C."/>
            <person name="Singh A."/>
            <person name="Wilkins M.J."/>
            <person name="Karaoz U."/>
            <person name="Brodie E.L."/>
            <person name="Williams K.H."/>
            <person name="Hubbard S.S."/>
            <person name="Banfield J.F."/>
        </authorList>
    </citation>
    <scope>NUCLEOTIDE SEQUENCE [LARGE SCALE GENOMIC DNA]</scope>
</reference>
<evidence type="ECO:0000256" key="7">
    <source>
        <dbReference type="ARBA" id="ARBA00022989"/>
    </source>
</evidence>
<dbReference type="GO" id="GO:0005886">
    <property type="term" value="C:plasma membrane"/>
    <property type="evidence" value="ECO:0007669"/>
    <property type="project" value="UniProtKB-SubCell"/>
</dbReference>
<dbReference type="SUPFAM" id="SSF82866">
    <property type="entry name" value="Multidrug efflux transporter AcrB transmembrane domain"/>
    <property type="match status" value="1"/>
</dbReference>
<dbReference type="InterPro" id="IPR022813">
    <property type="entry name" value="SecD/SecF_arch_bac"/>
</dbReference>
<feature type="transmembrane region" description="Helical" evidence="10">
    <location>
        <begin position="275"/>
        <end position="299"/>
    </location>
</feature>